<feature type="region of interest" description="Disordered" evidence="1">
    <location>
        <begin position="255"/>
        <end position="289"/>
    </location>
</feature>
<evidence type="ECO:0000313" key="3">
    <source>
        <dbReference type="EMBL" id="KAG2627613.1"/>
    </source>
</evidence>
<dbReference type="PROSITE" id="PS50896">
    <property type="entry name" value="LISH"/>
    <property type="match status" value="1"/>
</dbReference>
<dbReference type="AlphaFoldDB" id="A0A8T0UZM0"/>
<name>A0A8T0UZM0_PANVG</name>
<dbReference type="PANTHER" id="PTHR36478">
    <property type="entry name" value="OS04G0614237 PROTEIN-RELATED"/>
    <property type="match status" value="1"/>
</dbReference>
<comment type="caution">
    <text evidence="2">The sequence shown here is derived from an EMBL/GenBank/DDBJ whole genome shotgun (WGS) entry which is preliminary data.</text>
</comment>
<sequence length="306" mass="34373">MSSSPKTDATMMSTRCFSGDRPTLTGLRLRRIVSFLRRHRLYDTAHALERQTGAFFDFAHFRRLLRDLRWADASSYVLGFIAVRDCSREADMLVVRILILRVMADFTAGRTHDIDALFQRLYASLQSHPDGHHLRRTLLSMRSDQARASRLYHRVKPMAIEVILNMAAKCPELKAKAQLPRCTCNPAYILSLGPRLRRCNGSRKNKAGRLPAHVLAHSFMQKRPLVSHEMKHSGVPSAPASEVVPPTSPGPAKILSISPATNRGMEHARPSDAQFPKSFEQASDSRKCTRRLQTTREFAESGDASA</sequence>
<evidence type="ECO:0000313" key="2">
    <source>
        <dbReference type="EMBL" id="KAG2627608.1"/>
    </source>
</evidence>
<gene>
    <name evidence="2" type="ORF">PVAP13_3KG128890</name>
    <name evidence="3" type="ORF">PVAP13_3KG128971</name>
</gene>
<dbReference type="EMBL" id="CM029041">
    <property type="protein sequence ID" value="KAG2627613.1"/>
    <property type="molecule type" value="Genomic_DNA"/>
</dbReference>
<dbReference type="OrthoDB" id="679204at2759"/>
<proteinExistence type="predicted"/>
<dbReference type="EMBL" id="CM029041">
    <property type="protein sequence ID" value="KAG2627608.1"/>
    <property type="molecule type" value="Genomic_DNA"/>
</dbReference>
<dbReference type="InterPro" id="IPR006594">
    <property type="entry name" value="LisH"/>
</dbReference>
<reference evidence="2" key="1">
    <citation type="submission" date="2020-05" db="EMBL/GenBank/DDBJ databases">
        <title>WGS assembly of Panicum virgatum.</title>
        <authorList>
            <person name="Lovell J.T."/>
            <person name="Jenkins J."/>
            <person name="Shu S."/>
            <person name="Juenger T.E."/>
            <person name="Schmutz J."/>
        </authorList>
    </citation>
    <scope>NUCLEOTIDE SEQUENCE</scope>
    <source>
        <strain evidence="2">AP13</strain>
    </source>
</reference>
<feature type="compositionally biased region" description="Low complexity" evidence="1">
    <location>
        <begin position="235"/>
        <end position="245"/>
    </location>
</feature>
<feature type="region of interest" description="Disordered" evidence="1">
    <location>
        <begin position="231"/>
        <end position="250"/>
    </location>
</feature>
<dbReference type="PANTHER" id="PTHR36478:SF18">
    <property type="entry name" value="LISH DOMAIN-CONTAINING PROTEIN"/>
    <property type="match status" value="1"/>
</dbReference>
<dbReference type="Proteomes" id="UP000823388">
    <property type="component" value="Chromosome 3K"/>
</dbReference>
<organism evidence="2 4">
    <name type="scientific">Panicum virgatum</name>
    <name type="common">Blackwell switchgrass</name>
    <dbReference type="NCBI Taxonomy" id="38727"/>
    <lineage>
        <taxon>Eukaryota</taxon>
        <taxon>Viridiplantae</taxon>
        <taxon>Streptophyta</taxon>
        <taxon>Embryophyta</taxon>
        <taxon>Tracheophyta</taxon>
        <taxon>Spermatophyta</taxon>
        <taxon>Magnoliopsida</taxon>
        <taxon>Liliopsida</taxon>
        <taxon>Poales</taxon>
        <taxon>Poaceae</taxon>
        <taxon>PACMAD clade</taxon>
        <taxon>Panicoideae</taxon>
        <taxon>Panicodae</taxon>
        <taxon>Paniceae</taxon>
        <taxon>Panicinae</taxon>
        <taxon>Panicum</taxon>
        <taxon>Panicum sect. Hiantes</taxon>
    </lineage>
</organism>
<evidence type="ECO:0000313" key="4">
    <source>
        <dbReference type="Proteomes" id="UP000823388"/>
    </source>
</evidence>
<protein>
    <submittedName>
        <fullName evidence="2">Uncharacterized protein</fullName>
    </submittedName>
</protein>
<evidence type="ECO:0000256" key="1">
    <source>
        <dbReference type="SAM" id="MobiDB-lite"/>
    </source>
</evidence>
<accession>A0A8T0UZM0</accession>
<keyword evidence="4" id="KW-1185">Reference proteome</keyword>